<dbReference type="InterPro" id="IPR053147">
    <property type="entry name" value="Hsp_HslJ-like"/>
</dbReference>
<organism evidence="3 4">
    <name type="scientific">Hymenobacter artigasi</name>
    <dbReference type="NCBI Taxonomy" id="2719616"/>
    <lineage>
        <taxon>Bacteria</taxon>
        <taxon>Pseudomonadati</taxon>
        <taxon>Bacteroidota</taxon>
        <taxon>Cytophagia</taxon>
        <taxon>Cytophagales</taxon>
        <taxon>Hymenobacteraceae</taxon>
        <taxon>Hymenobacter</taxon>
    </lineage>
</organism>
<gene>
    <name evidence="3" type="ORF">HBN54_004400</name>
</gene>
<evidence type="ECO:0000256" key="1">
    <source>
        <dbReference type="SAM" id="SignalP"/>
    </source>
</evidence>
<dbReference type="PANTHER" id="PTHR35535:SF1">
    <property type="entry name" value="HEAT SHOCK PROTEIN HSLJ"/>
    <property type="match status" value="1"/>
</dbReference>
<dbReference type="Gene3D" id="2.40.128.270">
    <property type="match status" value="1"/>
</dbReference>
<dbReference type="InterPro" id="IPR005184">
    <property type="entry name" value="DUF306_Meta_HslJ"/>
</dbReference>
<name>A0ABX1HR82_9BACT</name>
<dbReference type="Proteomes" id="UP000717634">
    <property type="component" value="Unassembled WGS sequence"/>
</dbReference>
<keyword evidence="4" id="KW-1185">Reference proteome</keyword>
<dbReference type="PROSITE" id="PS51257">
    <property type="entry name" value="PROKAR_LIPOPROTEIN"/>
    <property type="match status" value="1"/>
</dbReference>
<reference evidence="3 4" key="1">
    <citation type="submission" date="2020-03" db="EMBL/GenBank/DDBJ databases">
        <title>Genomic Encyclopedia of Type Strains, Phase IV (KMG-V): Genome sequencing to study the core and pangenomes of soil and plant-associated prokaryotes.</title>
        <authorList>
            <person name="Whitman W."/>
        </authorList>
    </citation>
    <scope>NUCLEOTIDE SEQUENCE [LARGE SCALE GENOMIC DNA]</scope>
    <source>
        <strain evidence="3 4">1B</strain>
    </source>
</reference>
<accession>A0ABX1HR82</accession>
<dbReference type="PANTHER" id="PTHR35535">
    <property type="entry name" value="HEAT SHOCK PROTEIN HSLJ"/>
    <property type="match status" value="1"/>
</dbReference>
<keyword evidence="3" id="KW-0346">Stress response</keyword>
<dbReference type="EMBL" id="JAAVTK010000023">
    <property type="protein sequence ID" value="NKI91778.1"/>
    <property type="molecule type" value="Genomic_DNA"/>
</dbReference>
<keyword evidence="1" id="KW-0732">Signal</keyword>
<protein>
    <submittedName>
        <fullName evidence="3">Heat shock protein HslJ</fullName>
    </submittedName>
</protein>
<evidence type="ECO:0000313" key="4">
    <source>
        <dbReference type="Proteomes" id="UP000717634"/>
    </source>
</evidence>
<feature type="domain" description="DUF306" evidence="2">
    <location>
        <begin position="37"/>
        <end position="145"/>
    </location>
</feature>
<dbReference type="RefSeq" id="WP_168675334.1">
    <property type="nucleotide sequence ID" value="NZ_JAAVTK010000023.1"/>
</dbReference>
<comment type="caution">
    <text evidence="3">The sequence shown here is derived from an EMBL/GenBank/DDBJ whole genome shotgun (WGS) entry which is preliminary data.</text>
</comment>
<evidence type="ECO:0000259" key="2">
    <source>
        <dbReference type="Pfam" id="PF03724"/>
    </source>
</evidence>
<evidence type="ECO:0000313" key="3">
    <source>
        <dbReference type="EMBL" id="NKI91778.1"/>
    </source>
</evidence>
<sequence length="151" mass="16405">MRFPFLFLALLAAGCQTRPAAETAATPPPLARTAPDAPLRETRWVLRQLAGQPITVPADTREPYLTLRADGTAEGNGSCNRFRGSFFSENPSELKFSPLMSTRMACPALETENAFTRALGQSNTYRISGDTLRVLDATGAAVARLEAVYLR</sequence>
<feature type="signal peptide" evidence="1">
    <location>
        <begin position="1"/>
        <end position="20"/>
    </location>
</feature>
<proteinExistence type="predicted"/>
<dbReference type="Pfam" id="PF03724">
    <property type="entry name" value="META"/>
    <property type="match status" value="1"/>
</dbReference>
<dbReference type="InterPro" id="IPR038670">
    <property type="entry name" value="HslJ-like_sf"/>
</dbReference>
<feature type="chain" id="PRO_5045461020" evidence="1">
    <location>
        <begin position="21"/>
        <end position="151"/>
    </location>
</feature>